<evidence type="ECO:0000313" key="2">
    <source>
        <dbReference type="EMBL" id="MBI1755680.1"/>
    </source>
</evidence>
<evidence type="ECO:0008006" key="4">
    <source>
        <dbReference type="Google" id="ProtNLM"/>
    </source>
</evidence>
<keyword evidence="1" id="KW-1133">Transmembrane helix</keyword>
<gene>
    <name evidence="2" type="ORF">HYR64_01055</name>
</gene>
<accession>A0A931LVK5</accession>
<evidence type="ECO:0000256" key="1">
    <source>
        <dbReference type="SAM" id="Phobius"/>
    </source>
</evidence>
<reference evidence="2" key="1">
    <citation type="submission" date="2020-07" db="EMBL/GenBank/DDBJ databases">
        <title>Huge and variable diversity of episymbiotic CPR bacteria and DPANN archaea in groundwater ecosystems.</title>
        <authorList>
            <person name="He C.Y."/>
            <person name="Keren R."/>
            <person name="Whittaker M."/>
            <person name="Farag I.F."/>
            <person name="Doudna J."/>
            <person name="Cate J.H.D."/>
            <person name="Banfield J.F."/>
        </authorList>
    </citation>
    <scope>NUCLEOTIDE SEQUENCE</scope>
    <source>
        <strain evidence="2">NC_groundwater_17_Pr7_B-0.1um_64_12</strain>
    </source>
</reference>
<feature type="transmembrane region" description="Helical" evidence="1">
    <location>
        <begin position="102"/>
        <end position="120"/>
    </location>
</feature>
<comment type="caution">
    <text evidence="2">The sequence shown here is derived from an EMBL/GenBank/DDBJ whole genome shotgun (WGS) entry which is preliminary data.</text>
</comment>
<keyword evidence="1" id="KW-0472">Membrane</keyword>
<sequence length="202" mass="21476">MRKVQPEPPPDGGAPPPALRATPAVSLADLMTPFRGSRAASLLYTPAIEPGEPLQTKPFCLARAEVSLLTAEQYALTFGPVLIGVPAAGVAMLVLGDAFMKAIGLVCVLWPLTIPGRAFLITSRAARALRAPTVASVEDGALLLKPDHGAGLRLPLGAIWRLKRRRGYLIVWTRRLALVFLPESAFKSPDAVERFAAALKPG</sequence>
<dbReference type="AlphaFoldDB" id="A0A931LVK5"/>
<proteinExistence type="predicted"/>
<keyword evidence="1" id="KW-0812">Transmembrane</keyword>
<dbReference type="EMBL" id="JACOSL010000006">
    <property type="protein sequence ID" value="MBI1755680.1"/>
    <property type="molecule type" value="Genomic_DNA"/>
</dbReference>
<feature type="transmembrane region" description="Helical" evidence="1">
    <location>
        <begin position="74"/>
        <end position="96"/>
    </location>
</feature>
<organism evidence="2 3">
    <name type="scientific">Fimbriimonas ginsengisoli</name>
    <dbReference type="NCBI Taxonomy" id="1005039"/>
    <lineage>
        <taxon>Bacteria</taxon>
        <taxon>Bacillati</taxon>
        <taxon>Armatimonadota</taxon>
        <taxon>Fimbriimonadia</taxon>
        <taxon>Fimbriimonadales</taxon>
        <taxon>Fimbriimonadaceae</taxon>
        <taxon>Fimbriimonas</taxon>
    </lineage>
</organism>
<evidence type="ECO:0000313" key="3">
    <source>
        <dbReference type="Proteomes" id="UP000727962"/>
    </source>
</evidence>
<dbReference type="Proteomes" id="UP000727962">
    <property type="component" value="Unassembled WGS sequence"/>
</dbReference>
<protein>
    <recommendedName>
        <fullName evidence="4">YcxB family protein</fullName>
    </recommendedName>
</protein>
<name>A0A931LVK5_FIMGI</name>